<feature type="region of interest" description="Disordered" evidence="1">
    <location>
        <begin position="37"/>
        <end position="77"/>
    </location>
</feature>
<keyword evidence="2" id="KW-1133">Transmembrane helix</keyword>
<evidence type="ECO:0000313" key="4">
    <source>
        <dbReference type="EMBL" id="GIH21810.1"/>
    </source>
</evidence>
<keyword evidence="5" id="KW-1185">Reference proteome</keyword>
<feature type="domain" description="Periplasmic copper-binding protein NosD beta helix" evidence="3">
    <location>
        <begin position="167"/>
        <end position="312"/>
    </location>
</feature>
<sequence length="393" mass="41598">MRLDIDRKTLSGMLAGAIITVIVVVIVRGLFGGSGDPTMRVEDVRPLNDGTSDSSQTSQEQQETPDLQVEDEKEDDDVVEFTPLQEPPAIAVPTGDGMIECPDATVTVSDSAGLTEALAAAEPGTVIHLEPGVYLGKFVATTPGTKDDPIFVCGTAEAIIDGGGVKKGYAFHLNGVDHWRLIGFSVRNSQKGVMADKTNHSIIQGLTVHHIGDEAIHLRNFSSDNVVQYCMVYATGLRREKFGEGVYLGTAESNWATFSGGQMDRSDRNLVRGNVIRATAEAIDIKEGTTGGRIVGNIFDGSVLGGSKHNDSWVDVKGNDYVIERNSGSNTNADGFQTHKIVDGWGVGNVFRANIIDLGNSGGFGINDTVGGNTIACDNKVTGGPLVKKGSCS</sequence>
<proteinExistence type="predicted"/>
<protein>
    <recommendedName>
        <fullName evidence="3">Periplasmic copper-binding protein NosD beta helix domain-containing protein</fullName>
    </recommendedName>
</protein>
<accession>A0A919Q713</accession>
<evidence type="ECO:0000256" key="1">
    <source>
        <dbReference type="SAM" id="MobiDB-lite"/>
    </source>
</evidence>
<dbReference type="InterPro" id="IPR007742">
    <property type="entry name" value="NosD_dom"/>
</dbReference>
<feature type="compositionally biased region" description="Low complexity" evidence="1">
    <location>
        <begin position="51"/>
        <end position="64"/>
    </location>
</feature>
<evidence type="ECO:0000259" key="3">
    <source>
        <dbReference type="Pfam" id="PF05048"/>
    </source>
</evidence>
<keyword evidence="2" id="KW-0812">Transmembrane</keyword>
<dbReference type="Pfam" id="PF05048">
    <property type="entry name" value="NosD"/>
    <property type="match status" value="1"/>
</dbReference>
<dbReference type="SMART" id="SM00710">
    <property type="entry name" value="PbH1"/>
    <property type="match status" value="4"/>
</dbReference>
<feature type="compositionally biased region" description="Acidic residues" evidence="1">
    <location>
        <begin position="68"/>
        <end position="77"/>
    </location>
</feature>
<name>A0A919Q713_9ACTN</name>
<dbReference type="InterPro" id="IPR011050">
    <property type="entry name" value="Pectin_lyase_fold/virulence"/>
</dbReference>
<feature type="transmembrane region" description="Helical" evidence="2">
    <location>
        <begin position="12"/>
        <end position="31"/>
    </location>
</feature>
<dbReference type="Gene3D" id="2.160.20.10">
    <property type="entry name" value="Single-stranded right-handed beta-helix, Pectin lyase-like"/>
    <property type="match status" value="1"/>
</dbReference>
<evidence type="ECO:0000313" key="5">
    <source>
        <dbReference type="Proteomes" id="UP000640052"/>
    </source>
</evidence>
<dbReference type="RefSeq" id="WP_204038686.1">
    <property type="nucleotide sequence ID" value="NZ_BOOA01000001.1"/>
</dbReference>
<gene>
    <name evidence="4" type="ORF">Aph01nite_01200</name>
</gene>
<dbReference type="EMBL" id="BOOA01000001">
    <property type="protein sequence ID" value="GIH21810.1"/>
    <property type="molecule type" value="Genomic_DNA"/>
</dbReference>
<dbReference type="InterPro" id="IPR006626">
    <property type="entry name" value="PbH1"/>
</dbReference>
<dbReference type="Proteomes" id="UP000640052">
    <property type="component" value="Unassembled WGS sequence"/>
</dbReference>
<keyword evidence="2" id="KW-0472">Membrane</keyword>
<comment type="caution">
    <text evidence="4">The sequence shown here is derived from an EMBL/GenBank/DDBJ whole genome shotgun (WGS) entry which is preliminary data.</text>
</comment>
<evidence type="ECO:0000256" key="2">
    <source>
        <dbReference type="SAM" id="Phobius"/>
    </source>
</evidence>
<dbReference type="AlphaFoldDB" id="A0A919Q713"/>
<dbReference type="InterPro" id="IPR012334">
    <property type="entry name" value="Pectin_lyas_fold"/>
</dbReference>
<dbReference type="SUPFAM" id="SSF51126">
    <property type="entry name" value="Pectin lyase-like"/>
    <property type="match status" value="1"/>
</dbReference>
<reference evidence="4" key="1">
    <citation type="submission" date="2021-01" db="EMBL/GenBank/DDBJ databases">
        <title>Whole genome shotgun sequence of Acrocarpospora phusangensis NBRC 108782.</title>
        <authorList>
            <person name="Komaki H."/>
            <person name="Tamura T."/>
        </authorList>
    </citation>
    <scope>NUCLEOTIDE SEQUENCE</scope>
    <source>
        <strain evidence="4">NBRC 108782</strain>
    </source>
</reference>
<organism evidence="4 5">
    <name type="scientific">Acrocarpospora phusangensis</name>
    <dbReference type="NCBI Taxonomy" id="1070424"/>
    <lineage>
        <taxon>Bacteria</taxon>
        <taxon>Bacillati</taxon>
        <taxon>Actinomycetota</taxon>
        <taxon>Actinomycetes</taxon>
        <taxon>Streptosporangiales</taxon>
        <taxon>Streptosporangiaceae</taxon>
        <taxon>Acrocarpospora</taxon>
    </lineage>
</organism>